<feature type="compositionally biased region" description="Basic and acidic residues" evidence="6">
    <location>
        <begin position="1148"/>
        <end position="1164"/>
    </location>
</feature>
<feature type="region of interest" description="Disordered" evidence="6">
    <location>
        <begin position="1148"/>
        <end position="1238"/>
    </location>
</feature>
<dbReference type="PANTHER" id="PTHR13102:SF0">
    <property type="entry name" value="NUCLEOLAR PROTEIN 9"/>
    <property type="match status" value="1"/>
</dbReference>
<dbReference type="InterPro" id="IPR016024">
    <property type="entry name" value="ARM-type_fold"/>
</dbReference>
<dbReference type="InterPro" id="IPR011989">
    <property type="entry name" value="ARM-like"/>
</dbReference>
<dbReference type="SUPFAM" id="SSF52047">
    <property type="entry name" value="RNI-like"/>
    <property type="match status" value="1"/>
</dbReference>
<dbReference type="InterPro" id="IPR032675">
    <property type="entry name" value="LRR_dom_sf"/>
</dbReference>
<evidence type="ECO:0000256" key="5">
    <source>
        <dbReference type="PROSITE-ProRule" id="PRU00317"/>
    </source>
</evidence>
<dbReference type="PANTHER" id="PTHR13102">
    <property type="entry name" value="NUCLEOLAR PROTEIN 9"/>
    <property type="match status" value="1"/>
</dbReference>
<keyword evidence="8" id="KW-1185">Reference proteome</keyword>
<dbReference type="Gene3D" id="1.25.10.10">
    <property type="entry name" value="Leucine-rich Repeat Variant"/>
    <property type="match status" value="3"/>
</dbReference>
<evidence type="ECO:0000256" key="6">
    <source>
        <dbReference type="SAM" id="MobiDB-lite"/>
    </source>
</evidence>
<name>A0A8H5F285_9AGAR</name>
<dbReference type="GO" id="GO:0000447">
    <property type="term" value="P:endonucleolytic cleavage in ITS1 to separate SSU-rRNA from 5.8S rRNA and LSU-rRNA from tricistronic rRNA transcript (SSU-rRNA, 5.8S rRNA, LSU-rRNA)"/>
    <property type="evidence" value="ECO:0007669"/>
    <property type="project" value="TreeGrafter"/>
</dbReference>
<dbReference type="Gene3D" id="1.20.1280.50">
    <property type="match status" value="1"/>
</dbReference>
<dbReference type="AlphaFoldDB" id="A0A8H5F285"/>
<dbReference type="GO" id="GO:0000472">
    <property type="term" value="P:endonucleolytic cleavage to generate mature 5'-end of SSU-rRNA from (SSU-rRNA, 5.8S rRNA, LSU-rRNA)"/>
    <property type="evidence" value="ECO:0007669"/>
    <property type="project" value="TreeGrafter"/>
</dbReference>
<evidence type="ECO:0000256" key="4">
    <source>
        <dbReference type="ARBA" id="ARBA00031929"/>
    </source>
</evidence>
<comment type="caution">
    <text evidence="7">The sequence shown here is derived from an EMBL/GenBank/DDBJ whole genome shotgun (WGS) entry which is preliminary data.</text>
</comment>
<reference evidence="7 8" key="1">
    <citation type="journal article" date="2020" name="ISME J.">
        <title>Uncovering the hidden diversity of litter-decomposition mechanisms in mushroom-forming fungi.</title>
        <authorList>
            <person name="Floudas D."/>
            <person name="Bentzer J."/>
            <person name="Ahren D."/>
            <person name="Johansson T."/>
            <person name="Persson P."/>
            <person name="Tunlid A."/>
        </authorList>
    </citation>
    <scope>NUCLEOTIDE SEQUENCE [LARGE SCALE GENOMIC DNA]</scope>
    <source>
        <strain evidence="7 8">CBS 101986</strain>
    </source>
</reference>
<protein>
    <recommendedName>
        <fullName evidence="1">Nucleolar protein 9</fullName>
    </recommendedName>
    <alternativeName>
        <fullName evidence="3 4">Pumilio domain-containing protein NOP9</fullName>
    </alternativeName>
</protein>
<evidence type="ECO:0000256" key="3">
    <source>
        <dbReference type="ARBA" id="ARBA00030932"/>
    </source>
</evidence>
<dbReference type="EMBL" id="JAACJJ010000028">
    <property type="protein sequence ID" value="KAF5320668.1"/>
    <property type="molecule type" value="Genomic_DNA"/>
</dbReference>
<feature type="repeat" description="Pumilio" evidence="5">
    <location>
        <begin position="875"/>
        <end position="910"/>
    </location>
</feature>
<dbReference type="GO" id="GO:0030688">
    <property type="term" value="C:preribosome, small subunit precursor"/>
    <property type="evidence" value="ECO:0007669"/>
    <property type="project" value="TreeGrafter"/>
</dbReference>
<feature type="compositionally biased region" description="Basic and acidic residues" evidence="6">
    <location>
        <begin position="1222"/>
        <end position="1238"/>
    </location>
</feature>
<dbReference type="InterPro" id="IPR036047">
    <property type="entry name" value="F-box-like_dom_sf"/>
</dbReference>
<dbReference type="SMART" id="SM00025">
    <property type="entry name" value="Pumilio"/>
    <property type="match status" value="4"/>
</dbReference>
<evidence type="ECO:0000256" key="2">
    <source>
        <dbReference type="ARBA" id="ARBA00022737"/>
    </source>
</evidence>
<organism evidence="7 8">
    <name type="scientific">Psilocybe cf. subviscida</name>
    <dbReference type="NCBI Taxonomy" id="2480587"/>
    <lineage>
        <taxon>Eukaryota</taxon>
        <taxon>Fungi</taxon>
        <taxon>Dikarya</taxon>
        <taxon>Basidiomycota</taxon>
        <taxon>Agaricomycotina</taxon>
        <taxon>Agaricomycetes</taxon>
        <taxon>Agaricomycetidae</taxon>
        <taxon>Agaricales</taxon>
        <taxon>Agaricineae</taxon>
        <taxon>Strophariaceae</taxon>
        <taxon>Psilocybe</taxon>
    </lineage>
</organism>
<dbReference type="OrthoDB" id="392571at2759"/>
<sequence length="1265" mass="141987">MPVHLLHTLFNNNSRSSLMRSKRVHRSAPALSRSMSTNKIQTSIFPRPSPFNTLPLELQIEIFSLCAPPFAHLSDVNEAPLLLTRVCKSWRTLVSSTPRLWSSFEIELTGSGPRTALASAHDVDTVKDMKRWLQMSKSYPVSARIIHLPVGRSPDLRSAQLVGLLIPEAHRWRVVEFVIPALSMTALQQSLPRNTPSLRSLTLQLNGAASTDTPFDLSKLNIPWHQLTTLNLRLEYDNLITLDKCLDILSQTRALRRCSFDAFCTLDNAADAITLPTLEELHLNLHGKNGTSTSTNRPSVRFTTFLNLLDIPALNVFRVEWLVKEELAWSQAHSQFTSFLGKASQTLQTLSLEYLPLSERELLQCLSCVPNATRLDLRFSLSNVEGDPITDTLLLECIPPSTPPPADSLPDATTAACLIPHIEEVNIECHGKQHTSIGLAAFIESRWASRVARPHPRYATLKSFHLLSMNQPLAAVDKRVKKWCNEGLNISIDSLVVRKRGKKNKKHNEDESQYYQQNVAPEVKPESHGEPSWIVPSGRQDEEINLEAPFGYVDSEVKAYFRTVDVQIRNWQENQEEEADGDVDPNEHKRMFFTAALQEMQGKEKPLSTDPDCSVILERMSYSMDDFVRRVFVDSLAGSYEALVRHRFASHVCQTLFTTKGIMPAIPESNETGELRTLTNLILDICEELLPNFPSLIMDPFASHVVRSLLLLLSPNLSVGEEHPKSAIRSKKSAAWKARQGQMKSVFADDKGKGKETIRNTPSEFRKMAQRFVDAVKEQIGDNETRAMAANKVACPGLQMLLEVEADQNMSNMPGSLMDRVMVGVITACRNNESDSVEESDYLGTLLRDVNSSHLLEIIVSRCPDDAFNVLWKTYFIGKLARLSAHPVANFVLAKALERVSEEQLSEVFEELDDTWSKLIRTARTGVLRAIVDRVCILRALGEKIPNAIYSGFNIEPLEDKQLTLPCILTLLPLPDYRAVVANKPDLAQPDASHNRGHGAQAPSPLEPKIQGSILLQSLLKLPEPHNQFVTDSILALSVEDRIMVSHNASGSRVFDVLLESTTIPTKIKRQFVMDFIGHYHVLVDDKLGSRVVDRCWDFADTYLKEKIARSLVDQEQALAASYYSKYFSRNLNLYLLQRRPDEWRNWQSEKKRAVEQAGKDKQKTGPASASAPTPAPPTAVQAETKEKESKKRKSRPENEIDALFNEKLGKRIKKAALATDSKPHVEPKKQEKGSKVDVKDKDLQNILGAIRVAPANDGKKKKRH</sequence>
<dbReference type="Pfam" id="PF22493">
    <property type="entry name" value="PUF_NOP9"/>
    <property type="match status" value="1"/>
</dbReference>
<dbReference type="PROSITE" id="PS50302">
    <property type="entry name" value="PUM"/>
    <property type="match status" value="1"/>
</dbReference>
<dbReference type="InterPro" id="IPR040000">
    <property type="entry name" value="NOP9"/>
</dbReference>
<evidence type="ECO:0000313" key="8">
    <source>
        <dbReference type="Proteomes" id="UP000567179"/>
    </source>
</evidence>
<dbReference type="GO" id="GO:0003723">
    <property type="term" value="F:RNA binding"/>
    <property type="evidence" value="ECO:0007669"/>
    <property type="project" value="InterPro"/>
</dbReference>
<dbReference type="Proteomes" id="UP000567179">
    <property type="component" value="Unassembled WGS sequence"/>
</dbReference>
<dbReference type="Gene3D" id="3.80.10.10">
    <property type="entry name" value="Ribonuclease Inhibitor"/>
    <property type="match status" value="1"/>
</dbReference>
<dbReference type="GO" id="GO:0000480">
    <property type="term" value="P:endonucleolytic cleavage in 5'-ETS of tricistronic rRNA transcript (SSU-rRNA, 5.8S rRNA, LSU-rRNA)"/>
    <property type="evidence" value="ECO:0007669"/>
    <property type="project" value="TreeGrafter"/>
</dbReference>
<evidence type="ECO:0000256" key="1">
    <source>
        <dbReference type="ARBA" id="ARBA00016427"/>
    </source>
</evidence>
<dbReference type="GO" id="GO:0000056">
    <property type="term" value="P:ribosomal small subunit export from nucleus"/>
    <property type="evidence" value="ECO:0007669"/>
    <property type="project" value="TreeGrafter"/>
</dbReference>
<dbReference type="GO" id="GO:0030686">
    <property type="term" value="C:90S preribosome"/>
    <property type="evidence" value="ECO:0007669"/>
    <property type="project" value="TreeGrafter"/>
</dbReference>
<dbReference type="SUPFAM" id="SSF48371">
    <property type="entry name" value="ARM repeat"/>
    <property type="match status" value="2"/>
</dbReference>
<proteinExistence type="predicted"/>
<gene>
    <name evidence="7" type="ORF">D9619_001195</name>
</gene>
<dbReference type="GO" id="GO:0005730">
    <property type="term" value="C:nucleolus"/>
    <property type="evidence" value="ECO:0007669"/>
    <property type="project" value="TreeGrafter"/>
</dbReference>
<dbReference type="InterPro" id="IPR001313">
    <property type="entry name" value="Pumilio_RNA-bd_rpt"/>
</dbReference>
<dbReference type="SUPFAM" id="SSF81383">
    <property type="entry name" value="F-box domain"/>
    <property type="match status" value="1"/>
</dbReference>
<accession>A0A8H5F285</accession>
<evidence type="ECO:0000313" key="7">
    <source>
        <dbReference type="EMBL" id="KAF5320668.1"/>
    </source>
</evidence>
<keyword evidence="2" id="KW-0677">Repeat</keyword>